<feature type="domain" description="CUB" evidence="4">
    <location>
        <begin position="41"/>
        <end position="150"/>
    </location>
</feature>
<feature type="non-terminal residue" evidence="5">
    <location>
        <position position="160"/>
    </location>
</feature>
<sequence length="160" mass="17741">MILLTLWAVAALVLECTASLPPGRPPRLNKVGFDSTKLVECAEQPKTQKINAGQTFHIQSPKYSKYYPTMECGWMFQVTGTENVMVACSKFEMKKRDRNGNCKDFLQIGDIKFCGKNGPTNITVNVKKLVEVKFASNKSAGGFSCTMTALFNNSNTLRQS</sequence>
<evidence type="ECO:0000313" key="6">
    <source>
        <dbReference type="Proteomes" id="UP001497623"/>
    </source>
</evidence>
<evidence type="ECO:0000256" key="3">
    <source>
        <dbReference type="SAM" id="SignalP"/>
    </source>
</evidence>
<evidence type="ECO:0000313" key="5">
    <source>
        <dbReference type="EMBL" id="CAL4078175.1"/>
    </source>
</evidence>
<dbReference type="PROSITE" id="PS01180">
    <property type="entry name" value="CUB"/>
    <property type="match status" value="1"/>
</dbReference>
<dbReference type="InterPro" id="IPR035914">
    <property type="entry name" value="Sperma_CUB_dom_sf"/>
</dbReference>
<comment type="caution">
    <text evidence="2">Lacks conserved residue(s) required for the propagation of feature annotation.</text>
</comment>
<keyword evidence="1" id="KW-1015">Disulfide bond</keyword>
<name>A0AAV2QBQ2_MEGNR</name>
<evidence type="ECO:0000259" key="4">
    <source>
        <dbReference type="PROSITE" id="PS01180"/>
    </source>
</evidence>
<dbReference type="Pfam" id="PF00431">
    <property type="entry name" value="CUB"/>
    <property type="match status" value="1"/>
</dbReference>
<dbReference type="Gene3D" id="2.60.120.290">
    <property type="entry name" value="Spermadhesin, CUB domain"/>
    <property type="match status" value="1"/>
</dbReference>
<dbReference type="EMBL" id="CAXKWB010005389">
    <property type="protein sequence ID" value="CAL4078175.1"/>
    <property type="molecule type" value="Genomic_DNA"/>
</dbReference>
<feature type="chain" id="PRO_5043741104" description="CUB domain-containing protein" evidence="3">
    <location>
        <begin position="19"/>
        <end position="160"/>
    </location>
</feature>
<dbReference type="Proteomes" id="UP001497623">
    <property type="component" value="Unassembled WGS sequence"/>
</dbReference>
<proteinExistence type="predicted"/>
<keyword evidence="6" id="KW-1185">Reference proteome</keyword>
<dbReference type="InterPro" id="IPR000859">
    <property type="entry name" value="CUB_dom"/>
</dbReference>
<comment type="caution">
    <text evidence="5">The sequence shown here is derived from an EMBL/GenBank/DDBJ whole genome shotgun (WGS) entry which is preliminary data.</text>
</comment>
<accession>A0AAV2QBQ2</accession>
<feature type="signal peptide" evidence="3">
    <location>
        <begin position="1"/>
        <end position="18"/>
    </location>
</feature>
<reference evidence="5 6" key="1">
    <citation type="submission" date="2024-05" db="EMBL/GenBank/DDBJ databases">
        <authorList>
            <person name="Wallberg A."/>
        </authorList>
    </citation>
    <scope>NUCLEOTIDE SEQUENCE [LARGE SCALE GENOMIC DNA]</scope>
</reference>
<evidence type="ECO:0000256" key="1">
    <source>
        <dbReference type="ARBA" id="ARBA00023157"/>
    </source>
</evidence>
<evidence type="ECO:0000256" key="2">
    <source>
        <dbReference type="PROSITE-ProRule" id="PRU00059"/>
    </source>
</evidence>
<protein>
    <recommendedName>
        <fullName evidence="4">CUB domain-containing protein</fullName>
    </recommendedName>
</protein>
<keyword evidence="3" id="KW-0732">Signal</keyword>
<dbReference type="AlphaFoldDB" id="A0AAV2QBQ2"/>
<gene>
    <name evidence="5" type="ORF">MNOR_LOCUS10582</name>
</gene>
<organism evidence="5 6">
    <name type="scientific">Meganyctiphanes norvegica</name>
    <name type="common">Northern krill</name>
    <name type="synonym">Thysanopoda norvegica</name>
    <dbReference type="NCBI Taxonomy" id="48144"/>
    <lineage>
        <taxon>Eukaryota</taxon>
        <taxon>Metazoa</taxon>
        <taxon>Ecdysozoa</taxon>
        <taxon>Arthropoda</taxon>
        <taxon>Crustacea</taxon>
        <taxon>Multicrustacea</taxon>
        <taxon>Malacostraca</taxon>
        <taxon>Eumalacostraca</taxon>
        <taxon>Eucarida</taxon>
        <taxon>Euphausiacea</taxon>
        <taxon>Euphausiidae</taxon>
        <taxon>Meganyctiphanes</taxon>
    </lineage>
</organism>
<dbReference type="SUPFAM" id="SSF49854">
    <property type="entry name" value="Spermadhesin, CUB domain"/>
    <property type="match status" value="1"/>
</dbReference>